<dbReference type="Gene3D" id="3.40.50.1820">
    <property type="entry name" value="alpha/beta hydrolase"/>
    <property type="match status" value="1"/>
</dbReference>
<dbReference type="RefSeq" id="WP_103777715.1">
    <property type="nucleotide sequence ID" value="NZ_PQLX01000007.1"/>
</dbReference>
<dbReference type="InterPro" id="IPR029058">
    <property type="entry name" value="AB_hydrolase_fold"/>
</dbReference>
<dbReference type="EMBL" id="PQLX01000007">
    <property type="protein sequence ID" value="POU63502.1"/>
    <property type="molecule type" value="Genomic_DNA"/>
</dbReference>
<name>A0A2S4RU16_CITAM</name>
<sequence length="644" mass="72837">MNNNIEPIRELECKFDDNGHPSWHSFPSHKNCQIRGGCDLPPHLPGVILLVHGVNSTGEWFSIAEDKLCEGLNKRLGLNGTDYKLEANKYLSDDKINSEPLVSRYLPEVDKNRSPVIRFYWGYSSPKGNEDKYVIPLANRKGVDYHQLKMQGVSHNNIIAQRPFFWGGGPFQNGTNNLHSLWSEKGFKERVAGIKVQWFNEDKDRLLTNAPPRKYYAHAAKRLADLIDSIRKKYPKDTVTIVSHSQGTMVAMAAVAIAEQAPDALFVLNSPYALDHNDLNGASLPADECISPEGRQNTLSAIIDKVASRKNHLLSLGYEGLCVGQTADKKSWRPDVSLAGENGTSLAERDNHGRTYIYFCPHDRVMGSRPLRSIGWQGLPNDSQGYPHPLLKKHQGNLFQRMLARSTPCGEAPNPVTPFAKLPDGKPFWDDKGDQYQSSSFTYPDPPEWQTVFINAEKVPEPIDATKLANFDVTRVGMEHDARQIDGWGEFNPDKKNKNDNTYDNYINLYPNQDIVIGFKNVGTEAEPRLIPVSREETFEEKDLRLRTYVSQPTDHSTLPMRADFMSQVVAYDLPIGYCDATWDKEFMADLRRKADWVQGEDPYLFSGIPDKVPEPDLISRDTVVDEFNTEQRKLPAYRVVNKA</sequence>
<proteinExistence type="predicted"/>
<evidence type="ECO:0000259" key="1">
    <source>
        <dbReference type="Pfam" id="PF24322"/>
    </source>
</evidence>
<organism evidence="2 3">
    <name type="scientific">Citrobacter amalonaticus</name>
    <dbReference type="NCBI Taxonomy" id="35703"/>
    <lineage>
        <taxon>Bacteria</taxon>
        <taxon>Pseudomonadati</taxon>
        <taxon>Pseudomonadota</taxon>
        <taxon>Gammaproteobacteria</taxon>
        <taxon>Enterobacterales</taxon>
        <taxon>Enterobacteriaceae</taxon>
        <taxon>Citrobacter</taxon>
    </lineage>
</organism>
<dbReference type="Pfam" id="PF24322">
    <property type="entry name" value="Tle3"/>
    <property type="match status" value="1"/>
</dbReference>
<dbReference type="OrthoDB" id="8829067at2"/>
<protein>
    <recommendedName>
        <fullName evidence="1">T6SS Tle3 phospholipase effector alpha/beta domain-containing protein</fullName>
    </recommendedName>
</protein>
<evidence type="ECO:0000313" key="3">
    <source>
        <dbReference type="Proteomes" id="UP000237003"/>
    </source>
</evidence>
<feature type="domain" description="T6SS Tle3 phospholipase effector alpha/beta" evidence="1">
    <location>
        <begin position="44"/>
        <end position="380"/>
    </location>
</feature>
<accession>A0A2S4RU16</accession>
<dbReference type="SUPFAM" id="SSF53474">
    <property type="entry name" value="alpha/beta-Hydrolases"/>
    <property type="match status" value="1"/>
</dbReference>
<reference evidence="2 3" key="1">
    <citation type="submission" date="2018-01" db="EMBL/GenBank/DDBJ databases">
        <title>Complete genome sequences of 14 Citrobacter spp. isolated from plant in Canada.</title>
        <authorList>
            <person name="Bhandare S.G."/>
            <person name="Colavecchio A."/>
            <person name="Jeukens J."/>
            <person name="Emond-Rheault J.-G."/>
            <person name="Freschi L."/>
            <person name="Hamel J."/>
            <person name="Kukavica-Ibrulj I."/>
            <person name="Levesque R."/>
            <person name="Goodridge L."/>
        </authorList>
    </citation>
    <scope>NUCLEOTIDE SEQUENCE [LARGE SCALE GENOMIC DNA]</scope>
    <source>
        <strain evidence="2 3">S1285</strain>
    </source>
</reference>
<dbReference type="Proteomes" id="UP000237003">
    <property type="component" value="Unassembled WGS sequence"/>
</dbReference>
<evidence type="ECO:0000313" key="2">
    <source>
        <dbReference type="EMBL" id="POU63502.1"/>
    </source>
</evidence>
<comment type="caution">
    <text evidence="2">The sequence shown here is derived from an EMBL/GenBank/DDBJ whole genome shotgun (WGS) entry which is preliminary data.</text>
</comment>
<dbReference type="AlphaFoldDB" id="A0A2S4RU16"/>
<gene>
    <name evidence="2" type="ORF">C3430_19140</name>
</gene>
<dbReference type="InterPro" id="IPR056221">
    <property type="entry name" value="Tle3_ab_dom"/>
</dbReference>